<protein>
    <submittedName>
        <fullName evidence="1">Uncharacterized protein</fullName>
    </submittedName>
</protein>
<reference evidence="2" key="1">
    <citation type="submission" date="2008-08" db="EMBL/GenBank/DDBJ databases">
        <title>Complete sequence of Vibrio fischeri strain MJ11.</title>
        <authorList>
            <person name="Mandel M.J."/>
            <person name="Stabb E.V."/>
            <person name="Ruby E.G."/>
            <person name="Ferriera S."/>
            <person name="Johnson J."/>
            <person name="Kravitz S."/>
            <person name="Beeson K."/>
            <person name="Sutton G."/>
            <person name="Rogers Y.-H."/>
            <person name="Friedman R."/>
            <person name="Frazier M."/>
            <person name="Venter J.C."/>
        </authorList>
    </citation>
    <scope>NUCLEOTIDE SEQUENCE [LARGE SCALE GENOMIC DNA]</scope>
    <source>
        <strain evidence="2">MJ11</strain>
    </source>
</reference>
<proteinExistence type="predicted"/>
<organism evidence="1 2">
    <name type="scientific">Aliivibrio fischeri (strain MJ11)</name>
    <name type="common">Vibrio fischeri</name>
    <dbReference type="NCBI Taxonomy" id="388396"/>
    <lineage>
        <taxon>Bacteria</taxon>
        <taxon>Pseudomonadati</taxon>
        <taxon>Pseudomonadota</taxon>
        <taxon>Gammaproteobacteria</taxon>
        <taxon>Vibrionales</taxon>
        <taxon>Vibrionaceae</taxon>
        <taxon>Aliivibrio</taxon>
    </lineage>
</organism>
<gene>
    <name evidence="1" type="ordered locus">VFMJ11_0326</name>
</gene>
<dbReference type="KEGG" id="vfm:VFMJ11_0326"/>
<dbReference type="Proteomes" id="UP000001857">
    <property type="component" value="Chromosome I"/>
</dbReference>
<dbReference type="EMBL" id="CP001139">
    <property type="protein sequence ID" value="ACH66152.1"/>
    <property type="molecule type" value="Genomic_DNA"/>
</dbReference>
<sequence length="39" mass="4154">MDPAVIAIVVCIFPILLLKNAINIAAAARKQSVLYTDIA</sequence>
<name>B5FGL3_ALIFM</name>
<reference evidence="1 2" key="2">
    <citation type="journal article" date="2009" name="Nature">
        <title>A single regulatory gene is sufficient to alter bacterial host range.</title>
        <authorList>
            <person name="Mandel M.J."/>
            <person name="Wollenberg M.S."/>
            <person name="Stabb E.V."/>
            <person name="Visick K.L."/>
            <person name="Ruby E.G."/>
        </authorList>
    </citation>
    <scope>NUCLEOTIDE SEQUENCE [LARGE SCALE GENOMIC DNA]</scope>
    <source>
        <strain evidence="1 2">MJ11</strain>
    </source>
</reference>
<accession>B5FGL3</accession>
<dbReference type="HOGENOM" id="CLU_3318990_0_0_6"/>
<evidence type="ECO:0000313" key="2">
    <source>
        <dbReference type="Proteomes" id="UP000001857"/>
    </source>
</evidence>
<dbReference type="AlphaFoldDB" id="B5FGL3"/>
<evidence type="ECO:0000313" key="1">
    <source>
        <dbReference type="EMBL" id="ACH66152.1"/>
    </source>
</evidence>